<dbReference type="STRING" id="4999.A0A1Y1UGE1"/>
<dbReference type="InterPro" id="IPR034804">
    <property type="entry name" value="SQR/QFR_C/D"/>
</dbReference>
<evidence type="ECO:0000256" key="2">
    <source>
        <dbReference type="ARBA" id="ARBA00022617"/>
    </source>
</evidence>
<dbReference type="OrthoDB" id="588261at2759"/>
<dbReference type="PANTHER" id="PTHR10978">
    <property type="entry name" value="SUCCINATE DEHYDROGENASE CYTOCHROME B560 SUBUNIT"/>
    <property type="match status" value="1"/>
</dbReference>
<dbReference type="NCBIfam" id="TIGR02970">
    <property type="entry name" value="succ_dehyd_cytB"/>
    <property type="match status" value="1"/>
</dbReference>
<keyword evidence="5 8" id="KW-1133">Transmembrane helix</keyword>
<dbReference type="GO" id="GO:0016020">
    <property type="term" value="C:membrane"/>
    <property type="evidence" value="ECO:0007669"/>
    <property type="project" value="UniProtKB-SubCell"/>
</dbReference>
<keyword evidence="7 8" id="KW-0472">Membrane</keyword>
<dbReference type="InterPro" id="IPR014314">
    <property type="entry name" value="Succ_DH_cytb556"/>
</dbReference>
<dbReference type="GO" id="GO:0046872">
    <property type="term" value="F:metal ion binding"/>
    <property type="evidence" value="ECO:0007669"/>
    <property type="project" value="UniProtKB-KW"/>
</dbReference>
<dbReference type="GO" id="GO:0006121">
    <property type="term" value="P:mitochondrial electron transport, succinate to ubiquinone"/>
    <property type="evidence" value="ECO:0007669"/>
    <property type="project" value="TreeGrafter"/>
</dbReference>
<keyword evidence="10" id="KW-1185">Reference proteome</keyword>
<dbReference type="PROSITE" id="PS01001">
    <property type="entry name" value="SDH_CYT_2"/>
    <property type="match status" value="1"/>
</dbReference>
<dbReference type="FunFam" id="1.20.1300.10:FF:000011">
    <property type="entry name" value="Succinate dehydrogenase cytochrome b560 subunit"/>
    <property type="match status" value="1"/>
</dbReference>
<keyword evidence="2" id="KW-0349">Heme</keyword>
<sequence>MASLSSTFARRSILKAVGTAPTLRCAPSLLLCQKRFATTEAVSSQDEIAILNNQRLKRPISPHLSIYQPQMTWYPSMFHRLTGVALSGGLYLSALAYLTHPYFPALDSAHLVQLVHDSPVWLKGSIKMLFALPFTFHSFNGIRHLLWDVGYGLTLKGVYAGAYAVIGLTTVSSIWLAFFV</sequence>
<evidence type="ECO:0000256" key="1">
    <source>
        <dbReference type="ARBA" id="ARBA00004141"/>
    </source>
</evidence>
<keyword evidence="4" id="KW-0479">Metal-binding</keyword>
<dbReference type="SUPFAM" id="SSF81343">
    <property type="entry name" value="Fumarate reductase respiratory complex transmembrane subunits"/>
    <property type="match status" value="1"/>
</dbReference>
<dbReference type="GO" id="GO:0005739">
    <property type="term" value="C:mitochondrion"/>
    <property type="evidence" value="ECO:0007669"/>
    <property type="project" value="GOC"/>
</dbReference>
<dbReference type="InterPro" id="IPR018495">
    <property type="entry name" value="Succ_DH_cyt_bsu_CS"/>
</dbReference>
<evidence type="ECO:0000256" key="5">
    <source>
        <dbReference type="ARBA" id="ARBA00022989"/>
    </source>
</evidence>
<name>A0A1Y1UGE1_9TREE</name>
<feature type="transmembrane region" description="Helical" evidence="8">
    <location>
        <begin position="157"/>
        <end position="178"/>
    </location>
</feature>
<dbReference type="RefSeq" id="XP_021870645.1">
    <property type="nucleotide sequence ID" value="XM_022015889.1"/>
</dbReference>
<dbReference type="EMBL" id="NBSH01000007">
    <property type="protein sequence ID" value="ORX36576.1"/>
    <property type="molecule type" value="Genomic_DNA"/>
</dbReference>
<organism evidence="9 10">
    <name type="scientific">Kockovaella imperatae</name>
    <dbReference type="NCBI Taxonomy" id="4999"/>
    <lineage>
        <taxon>Eukaryota</taxon>
        <taxon>Fungi</taxon>
        <taxon>Dikarya</taxon>
        <taxon>Basidiomycota</taxon>
        <taxon>Agaricomycotina</taxon>
        <taxon>Tremellomycetes</taxon>
        <taxon>Tremellales</taxon>
        <taxon>Cuniculitremaceae</taxon>
        <taxon>Kockovaella</taxon>
    </lineage>
</organism>
<evidence type="ECO:0000256" key="7">
    <source>
        <dbReference type="ARBA" id="ARBA00023136"/>
    </source>
</evidence>
<keyword evidence="3 8" id="KW-0812">Transmembrane</keyword>
<feature type="transmembrane region" description="Helical" evidence="8">
    <location>
        <begin position="81"/>
        <end position="100"/>
    </location>
</feature>
<gene>
    <name evidence="9" type="ORF">BD324DRAFT_626371</name>
</gene>
<comment type="caution">
    <text evidence="9">The sequence shown here is derived from an EMBL/GenBank/DDBJ whole genome shotgun (WGS) entry which is preliminary data.</text>
</comment>
<dbReference type="CDD" id="cd03499">
    <property type="entry name" value="SQR_TypeC_SdhC"/>
    <property type="match status" value="1"/>
</dbReference>
<evidence type="ECO:0000313" key="10">
    <source>
        <dbReference type="Proteomes" id="UP000193218"/>
    </source>
</evidence>
<dbReference type="GeneID" id="33557698"/>
<dbReference type="AlphaFoldDB" id="A0A1Y1UGE1"/>
<evidence type="ECO:0000256" key="6">
    <source>
        <dbReference type="ARBA" id="ARBA00023004"/>
    </source>
</evidence>
<dbReference type="InterPro" id="IPR000701">
    <property type="entry name" value="SuccDH_FuR_B_TM-su"/>
</dbReference>
<evidence type="ECO:0000256" key="3">
    <source>
        <dbReference type="ARBA" id="ARBA00022692"/>
    </source>
</evidence>
<dbReference type="Pfam" id="PF01127">
    <property type="entry name" value="Sdh_cyt"/>
    <property type="match status" value="1"/>
</dbReference>
<dbReference type="InParanoid" id="A0A1Y1UGE1"/>
<protein>
    <submittedName>
        <fullName evidence="9">Succinate dehydrogenase</fullName>
    </submittedName>
</protein>
<comment type="subcellular location">
    <subcellularLocation>
        <location evidence="1">Membrane</location>
        <topology evidence="1">Multi-pass membrane protein</topology>
    </subcellularLocation>
</comment>
<dbReference type="Proteomes" id="UP000193218">
    <property type="component" value="Unassembled WGS sequence"/>
</dbReference>
<dbReference type="Gene3D" id="1.20.1300.10">
    <property type="entry name" value="Fumarate reductase/succinate dehydrogenase, transmembrane subunit"/>
    <property type="match status" value="1"/>
</dbReference>
<evidence type="ECO:0000256" key="8">
    <source>
        <dbReference type="SAM" id="Phobius"/>
    </source>
</evidence>
<evidence type="ECO:0000256" key="4">
    <source>
        <dbReference type="ARBA" id="ARBA00022723"/>
    </source>
</evidence>
<dbReference type="GO" id="GO:0009055">
    <property type="term" value="F:electron transfer activity"/>
    <property type="evidence" value="ECO:0007669"/>
    <property type="project" value="InterPro"/>
</dbReference>
<proteinExistence type="predicted"/>
<reference evidence="9 10" key="1">
    <citation type="submission" date="2017-03" db="EMBL/GenBank/DDBJ databases">
        <title>Widespread Adenine N6-methylation of Active Genes in Fungi.</title>
        <authorList>
            <consortium name="DOE Joint Genome Institute"/>
            <person name="Mondo S.J."/>
            <person name="Dannebaum R.O."/>
            <person name="Kuo R.C."/>
            <person name="Louie K.B."/>
            <person name="Bewick A.J."/>
            <person name="Labutti K."/>
            <person name="Haridas S."/>
            <person name="Kuo A."/>
            <person name="Salamov A."/>
            <person name="Ahrendt S.R."/>
            <person name="Lau R."/>
            <person name="Bowen B.P."/>
            <person name="Lipzen A."/>
            <person name="Sullivan W."/>
            <person name="Andreopoulos W.B."/>
            <person name="Clum A."/>
            <person name="Lindquist E."/>
            <person name="Daum C."/>
            <person name="Northen T.R."/>
            <person name="Ramamoorthy G."/>
            <person name="Schmitz R.J."/>
            <person name="Gryganskyi A."/>
            <person name="Culley D."/>
            <person name="Magnuson J."/>
            <person name="James T.Y."/>
            <person name="O'Malley M.A."/>
            <person name="Stajich J.E."/>
            <person name="Spatafora J.W."/>
            <person name="Visel A."/>
            <person name="Grigoriev I.V."/>
        </authorList>
    </citation>
    <scope>NUCLEOTIDE SEQUENCE [LARGE SCALE GENOMIC DNA]</scope>
    <source>
        <strain evidence="9 10">NRRL Y-17943</strain>
    </source>
</reference>
<keyword evidence="6" id="KW-0408">Iron</keyword>
<dbReference type="FunCoup" id="A0A1Y1UGE1">
    <property type="interactions" value="182"/>
</dbReference>
<accession>A0A1Y1UGE1</accession>
<evidence type="ECO:0000313" key="9">
    <source>
        <dbReference type="EMBL" id="ORX36576.1"/>
    </source>
</evidence>
<dbReference type="GO" id="GO:0006099">
    <property type="term" value="P:tricarboxylic acid cycle"/>
    <property type="evidence" value="ECO:0007669"/>
    <property type="project" value="InterPro"/>
</dbReference>
<dbReference type="PANTHER" id="PTHR10978:SF5">
    <property type="entry name" value="SUCCINATE DEHYDROGENASE CYTOCHROME B560 SUBUNIT, MITOCHONDRIAL"/>
    <property type="match status" value="1"/>
</dbReference>
<dbReference type="PROSITE" id="PS01000">
    <property type="entry name" value="SDH_CYT_1"/>
    <property type="match status" value="1"/>
</dbReference>